<comment type="cofactor">
    <cofactor evidence="1">
        <name>Mg(2+)</name>
        <dbReference type="ChEBI" id="CHEBI:18420"/>
    </cofactor>
</comment>
<dbReference type="InterPro" id="IPR043128">
    <property type="entry name" value="Rev_trsase/Diguanyl_cyclase"/>
</dbReference>
<organism evidence="5 6">
    <name type="scientific">Aestuariirhabdus litorea</name>
    <dbReference type="NCBI Taxonomy" id="2528527"/>
    <lineage>
        <taxon>Bacteria</taxon>
        <taxon>Pseudomonadati</taxon>
        <taxon>Pseudomonadota</taxon>
        <taxon>Gammaproteobacteria</taxon>
        <taxon>Oceanospirillales</taxon>
        <taxon>Aestuariirhabdaceae</taxon>
        <taxon>Aestuariirhabdus</taxon>
    </lineage>
</organism>
<reference evidence="5 6" key="1">
    <citation type="submission" date="2018-08" db="EMBL/GenBank/DDBJ databases">
        <authorList>
            <person name="Khan S.A."/>
        </authorList>
    </citation>
    <scope>NUCLEOTIDE SEQUENCE [LARGE SCALE GENOMIC DNA]</scope>
    <source>
        <strain evidence="5 6">GTF-13</strain>
    </source>
</reference>
<dbReference type="SMART" id="SM00267">
    <property type="entry name" value="GGDEF"/>
    <property type="match status" value="1"/>
</dbReference>
<accession>A0A3P3VQR8</accession>
<sequence>MSLRHLFSNYPALLLGLSLQLLLSLASGSAHADAPLRVSIVDLDPPYSFIQPDGTPAGLMVELWRYWGRVNQREIEFVVSASYPQAIGQVLAGDTDVLAGMDPQYGYGQSLIETRFAVDDPVYLFTHATLGKIQGWEEIRPYRIAVSKTLNLPTLAIPEGYTYDGLEGTERIVEAARRGDYRVAIGRQIATNFLLRTEKLSFHLNSGMKIANNRRSARIRAGNDVLLGEINRGFKRLEPKRLRSIVAVWGGVSPNDEDLIITLPQWAPPYATTTTEGESLGLLPDLWRLWGQKTGVSVRFLPMEPTHSEEMVIRGLADIVGVTFSPLPERMSLLNYPTVLLPIKLGVYVPESSGATRLADLIGTPIAMYNAPHLRALLLQHEPGLSFTTQEPFTAYMQSGLEAFVSSTAVINDPTGHRANSGQHYRLLSDSLLDDLLLAAVPRHRTELATRVREGMEKITPKELGQLEQKWLPNPQDHFYNTGSYRFSVSPEGVAWISNNPVIRVGLPEGDSTTAQNSNFNKELIQLLGDYLPVRFETRFYEDSASSLEAITNGEVDMVADVGGSEHSQAPVNYSFTYKRTPWVIATPDQQVALRSVEEMEGQSLAVIPGTAITEQLLDYPGVSITNVSSIKAGLDKVINREVQGYAGSLSALSQYIQENGIDGINLHRIPELKDDQVKFAIRSDWPELTHMINRVITISDDGKLRQLRKKWLALRIQQGIDEGDLWIERLKVGAIAALILAVVLFWNRRLRKEIIKRKLAEEEVRHLATHDTLTGLPNRRLLWDRISKSLAIAKRNQQKVALLFIDLDGFKAVNDTLGHDAGDELLKEVAERIKKSLRESDTVARIGGDEFVVLLPAIQQADGAAQVAQSLLDKLSQPFQLQSEAHIGASIGIALYPDSAGDAEELMSLADNLMYKVKKSGKNSYAFA</sequence>
<protein>
    <submittedName>
        <fullName evidence="5">Diguanylate cyclase</fullName>
    </submittedName>
</protein>
<dbReference type="FunFam" id="3.30.70.270:FF:000001">
    <property type="entry name" value="Diguanylate cyclase domain protein"/>
    <property type="match status" value="1"/>
</dbReference>
<proteinExistence type="predicted"/>
<feature type="transmembrane region" description="Helical" evidence="2">
    <location>
        <begin position="731"/>
        <end position="748"/>
    </location>
</feature>
<dbReference type="GO" id="GO:0003824">
    <property type="term" value="F:catalytic activity"/>
    <property type="evidence" value="ECO:0007669"/>
    <property type="project" value="UniProtKB-ARBA"/>
</dbReference>
<keyword evidence="6" id="KW-1185">Reference proteome</keyword>
<dbReference type="PROSITE" id="PS50887">
    <property type="entry name" value="GGDEF"/>
    <property type="match status" value="1"/>
</dbReference>
<dbReference type="SMART" id="SM00062">
    <property type="entry name" value="PBPb"/>
    <property type="match status" value="1"/>
</dbReference>
<dbReference type="SUPFAM" id="SSF55073">
    <property type="entry name" value="Nucleotide cyclase"/>
    <property type="match status" value="1"/>
</dbReference>
<keyword evidence="2" id="KW-1133">Transmembrane helix</keyword>
<dbReference type="Pfam" id="PF00497">
    <property type="entry name" value="SBP_bac_3"/>
    <property type="match status" value="3"/>
</dbReference>
<feature type="signal peptide" evidence="3">
    <location>
        <begin position="1"/>
        <end position="32"/>
    </location>
</feature>
<evidence type="ECO:0000256" key="3">
    <source>
        <dbReference type="SAM" id="SignalP"/>
    </source>
</evidence>
<keyword evidence="3" id="KW-0732">Signal</keyword>
<dbReference type="InterPro" id="IPR001638">
    <property type="entry name" value="Solute-binding_3/MltF_N"/>
</dbReference>
<dbReference type="Proteomes" id="UP000280792">
    <property type="component" value="Unassembled WGS sequence"/>
</dbReference>
<dbReference type="RefSeq" id="WP_125015399.1">
    <property type="nucleotide sequence ID" value="NZ_QWEZ01000001.1"/>
</dbReference>
<dbReference type="SUPFAM" id="SSF53850">
    <property type="entry name" value="Periplasmic binding protein-like II"/>
    <property type="match status" value="3"/>
</dbReference>
<name>A0A3P3VQR8_9GAMM</name>
<evidence type="ECO:0000256" key="1">
    <source>
        <dbReference type="ARBA" id="ARBA00001946"/>
    </source>
</evidence>
<dbReference type="EMBL" id="QWEZ01000001">
    <property type="protein sequence ID" value="RRJ84970.1"/>
    <property type="molecule type" value="Genomic_DNA"/>
</dbReference>
<evidence type="ECO:0000313" key="5">
    <source>
        <dbReference type="EMBL" id="RRJ84970.1"/>
    </source>
</evidence>
<comment type="caution">
    <text evidence="5">The sequence shown here is derived from an EMBL/GenBank/DDBJ whole genome shotgun (WGS) entry which is preliminary data.</text>
</comment>
<feature type="domain" description="GGDEF" evidence="4">
    <location>
        <begin position="799"/>
        <end position="929"/>
    </location>
</feature>
<keyword evidence="2" id="KW-0812">Transmembrane</keyword>
<dbReference type="InterPro" id="IPR029787">
    <property type="entry name" value="Nucleotide_cyclase"/>
</dbReference>
<dbReference type="CDD" id="cd01007">
    <property type="entry name" value="PBP2_BvgS_HisK_like"/>
    <property type="match status" value="1"/>
</dbReference>
<dbReference type="InterPro" id="IPR052163">
    <property type="entry name" value="DGC-Regulatory_Protein"/>
</dbReference>
<gene>
    <name evidence="5" type="ORF">D0544_07775</name>
</gene>
<evidence type="ECO:0000259" key="4">
    <source>
        <dbReference type="PROSITE" id="PS50887"/>
    </source>
</evidence>
<dbReference type="Pfam" id="PF00990">
    <property type="entry name" value="GGDEF"/>
    <property type="match status" value="1"/>
</dbReference>
<evidence type="ECO:0000313" key="6">
    <source>
        <dbReference type="Proteomes" id="UP000280792"/>
    </source>
</evidence>
<dbReference type="InterPro" id="IPR000160">
    <property type="entry name" value="GGDEF_dom"/>
</dbReference>
<reference evidence="5 6" key="2">
    <citation type="submission" date="2018-12" db="EMBL/GenBank/DDBJ databases">
        <title>Simiduia agarivorans gen. nov., sp. nov., a marine, agarolytic bacterium isolated from shallow coastal water from Keelung, Taiwan.</title>
        <authorList>
            <person name="Shieh W.Y."/>
        </authorList>
    </citation>
    <scope>NUCLEOTIDE SEQUENCE [LARGE SCALE GENOMIC DNA]</scope>
    <source>
        <strain evidence="5 6">GTF-13</strain>
    </source>
</reference>
<feature type="chain" id="PRO_5018133844" evidence="3">
    <location>
        <begin position="33"/>
        <end position="929"/>
    </location>
</feature>
<evidence type="ECO:0000256" key="2">
    <source>
        <dbReference type="SAM" id="Phobius"/>
    </source>
</evidence>
<keyword evidence="2" id="KW-0472">Membrane</keyword>
<dbReference type="Gene3D" id="3.40.190.10">
    <property type="entry name" value="Periplasmic binding protein-like II"/>
    <property type="match status" value="6"/>
</dbReference>
<dbReference type="PANTHER" id="PTHR46663:SF2">
    <property type="entry name" value="GGDEF DOMAIN-CONTAINING PROTEIN"/>
    <property type="match status" value="1"/>
</dbReference>
<dbReference type="AlphaFoldDB" id="A0A3P3VQR8"/>
<dbReference type="Gene3D" id="3.30.70.270">
    <property type="match status" value="1"/>
</dbReference>
<dbReference type="PANTHER" id="PTHR46663">
    <property type="entry name" value="DIGUANYLATE CYCLASE DGCT-RELATED"/>
    <property type="match status" value="1"/>
</dbReference>
<dbReference type="CDD" id="cd01949">
    <property type="entry name" value="GGDEF"/>
    <property type="match status" value="1"/>
</dbReference>
<dbReference type="NCBIfam" id="TIGR00254">
    <property type="entry name" value="GGDEF"/>
    <property type="match status" value="1"/>
</dbReference>